<name>A0A191WDK4_9MICO</name>
<keyword evidence="3" id="KW-1185">Reference proteome</keyword>
<dbReference type="GO" id="GO:0004144">
    <property type="term" value="F:diacylglycerol O-acyltransferase activity"/>
    <property type="evidence" value="ECO:0007669"/>
    <property type="project" value="InterPro"/>
</dbReference>
<evidence type="ECO:0000313" key="2">
    <source>
        <dbReference type="EMBL" id="ANJ26283.1"/>
    </source>
</evidence>
<dbReference type="SUPFAM" id="SSF52777">
    <property type="entry name" value="CoA-dependent acyltransferases"/>
    <property type="match status" value="1"/>
</dbReference>
<sequence>MTQRETKAELIGTLDEKYVANVVAFESMIAAAALVLDGERMRAADGSIDLSAVRDRLAALTWRVPAMRQRLAPTPLRLTTPAWVPVDDLDIAAHVTLHPVIEPDDPRRVEILTGRLNGPMDLSRPLWDFLVVELDSGRVAIVARYHHVIGDALFGLKIGDVVAGTTPTPELPAVAEADRDAVGTAPRTGFGILVIAWRSWWSARDGFGSAWHEYWRKPFTRRLRRWGGRVIRPLKNQAIVASGEAERLLVPRHSRFIEVDLSPSMKLAYRLGGTIHDLTVAATLRAVAELEPASETVSLLVPISRRSRTDDAARNHISIVKVTVPTADPLELVVPSVRAQVQAAVDDRAPRDLGAPNWRGYATYITWGPRQRFFGEAPIASVTGWPAGDPRDDLAVLACSYGTKLTISVTARATTDVDAVMTVISDAFSGVPAIVGR</sequence>
<dbReference type="Gene3D" id="3.30.559.10">
    <property type="entry name" value="Chloramphenicol acetyltransferase-like domain"/>
    <property type="match status" value="1"/>
</dbReference>
<proteinExistence type="predicted"/>
<dbReference type="UniPathway" id="UPA00282"/>
<dbReference type="EMBL" id="CP013979">
    <property type="protein sequence ID" value="ANJ26283.1"/>
    <property type="molecule type" value="Genomic_DNA"/>
</dbReference>
<dbReference type="RefSeq" id="WP_067874207.1">
    <property type="nucleotide sequence ID" value="NZ_CP013979.1"/>
</dbReference>
<dbReference type="InterPro" id="IPR004255">
    <property type="entry name" value="O-acyltransferase_WSD1_N"/>
</dbReference>
<feature type="domain" description="O-acyltransferase WSD1-like N-terminal" evidence="1">
    <location>
        <begin position="31"/>
        <end position="172"/>
    </location>
</feature>
<accession>A0A191WDK4</accession>
<reference evidence="3" key="2">
    <citation type="submission" date="2016-01" db="EMBL/GenBank/DDBJ databases">
        <title>Complete genome sequence of Agromyces aureus AR33T and comparison with related organisms.</title>
        <authorList>
            <person name="Corretto E."/>
            <person name="Antonielli L."/>
            <person name="Sessitsch A."/>
            <person name="Brader G."/>
        </authorList>
    </citation>
    <scope>NUCLEOTIDE SEQUENCE [LARGE SCALE GENOMIC DNA]</scope>
    <source>
        <strain evidence="3">AR33</strain>
    </source>
</reference>
<dbReference type="Proteomes" id="UP000078437">
    <property type="component" value="Chromosome"/>
</dbReference>
<dbReference type="GO" id="GO:0019432">
    <property type="term" value="P:triglyceride biosynthetic process"/>
    <property type="evidence" value="ECO:0007669"/>
    <property type="project" value="UniProtKB-UniPathway"/>
</dbReference>
<dbReference type="InterPro" id="IPR023213">
    <property type="entry name" value="CAT-like_dom_sf"/>
</dbReference>
<dbReference type="OrthoDB" id="9810950at2"/>
<protein>
    <recommendedName>
        <fullName evidence="1">O-acyltransferase WSD1-like N-terminal domain-containing protein</fullName>
    </recommendedName>
</protein>
<evidence type="ECO:0000313" key="3">
    <source>
        <dbReference type="Proteomes" id="UP000078437"/>
    </source>
</evidence>
<dbReference type="Pfam" id="PF03007">
    <property type="entry name" value="WS_DGAT_cat"/>
    <property type="match status" value="1"/>
</dbReference>
<dbReference type="KEGG" id="agy:ATC03_05670"/>
<dbReference type="STRING" id="453304.ATC03_05670"/>
<gene>
    <name evidence="2" type="ORF">ATC03_05670</name>
</gene>
<reference evidence="2 3" key="1">
    <citation type="journal article" date="2016" name="Int. J. Syst. Evol. Microbiol.">
        <title>Agromyces aureus sp. nov., isolated from the rhizosphere of Salix caprea L. grown in a heavy-metal-contaminated soil.</title>
        <authorList>
            <person name="Corretto E."/>
            <person name="Antonielli L."/>
            <person name="Sessitsch A."/>
            <person name="Compant S."/>
            <person name="Gorfer M."/>
            <person name="Kuffner M."/>
            <person name="Brader G."/>
        </authorList>
    </citation>
    <scope>NUCLEOTIDE SEQUENCE [LARGE SCALE GENOMIC DNA]</scope>
    <source>
        <strain evidence="2 3">AR33</strain>
    </source>
</reference>
<dbReference type="AlphaFoldDB" id="A0A191WDK4"/>
<organism evidence="2 3">
    <name type="scientific">Agromyces aureus</name>
    <dbReference type="NCBI Taxonomy" id="453304"/>
    <lineage>
        <taxon>Bacteria</taxon>
        <taxon>Bacillati</taxon>
        <taxon>Actinomycetota</taxon>
        <taxon>Actinomycetes</taxon>
        <taxon>Micrococcales</taxon>
        <taxon>Microbacteriaceae</taxon>
        <taxon>Agromyces</taxon>
    </lineage>
</organism>
<evidence type="ECO:0000259" key="1">
    <source>
        <dbReference type="Pfam" id="PF03007"/>
    </source>
</evidence>